<protein>
    <submittedName>
        <fullName evidence="1">Uncharacterized protein</fullName>
    </submittedName>
</protein>
<dbReference type="EMBL" id="JAUSRB010000002">
    <property type="protein sequence ID" value="MDP9865619.1"/>
    <property type="molecule type" value="Genomic_DNA"/>
</dbReference>
<gene>
    <name evidence="1" type="ORF">J2S55_004885</name>
</gene>
<accession>A0ABT9R8R8</accession>
<reference evidence="1 2" key="1">
    <citation type="submission" date="2023-07" db="EMBL/GenBank/DDBJ databases">
        <title>Sequencing the genomes of 1000 actinobacteria strains.</title>
        <authorList>
            <person name="Klenk H.-P."/>
        </authorList>
    </citation>
    <scope>NUCLEOTIDE SEQUENCE [LARGE SCALE GENOMIC DNA]</scope>
    <source>
        <strain evidence="1 2">DSM 44109</strain>
    </source>
</reference>
<organism evidence="1 2">
    <name type="scientific">Streptosporangium brasiliense</name>
    <dbReference type="NCBI Taxonomy" id="47480"/>
    <lineage>
        <taxon>Bacteria</taxon>
        <taxon>Bacillati</taxon>
        <taxon>Actinomycetota</taxon>
        <taxon>Actinomycetes</taxon>
        <taxon>Streptosporangiales</taxon>
        <taxon>Streptosporangiaceae</taxon>
        <taxon>Streptosporangium</taxon>
    </lineage>
</organism>
<evidence type="ECO:0000313" key="2">
    <source>
        <dbReference type="Proteomes" id="UP001230426"/>
    </source>
</evidence>
<evidence type="ECO:0000313" key="1">
    <source>
        <dbReference type="EMBL" id="MDP9865619.1"/>
    </source>
</evidence>
<dbReference type="Proteomes" id="UP001230426">
    <property type="component" value="Unassembled WGS sequence"/>
</dbReference>
<proteinExistence type="predicted"/>
<comment type="caution">
    <text evidence="1">The sequence shown here is derived from an EMBL/GenBank/DDBJ whole genome shotgun (WGS) entry which is preliminary data.</text>
</comment>
<keyword evidence="2" id="KW-1185">Reference proteome</keyword>
<name>A0ABT9R8R8_9ACTN</name>
<sequence length="60" mass="6468">MTCGAVSAAVAFTRICSVLVPSSVRARRAMPPFAGLLFTPLSGRKGEYPDSVDRRISQRL</sequence>